<feature type="region of interest" description="Disordered" evidence="2">
    <location>
        <begin position="639"/>
        <end position="671"/>
    </location>
</feature>
<dbReference type="PANTHER" id="PTHR48050:SF27">
    <property type="entry name" value="GLUCOSYLTRANSFERASE, PUTATIVE (AFU_ORTHOLOGUE AFUA_7G04880)-RELATED"/>
    <property type="match status" value="1"/>
</dbReference>
<dbReference type="FunFam" id="3.40.50.2000:FF:000100">
    <property type="entry name" value="Glycosyltransferase family 1 protein"/>
    <property type="match status" value="1"/>
</dbReference>
<dbReference type="InterPro" id="IPR002213">
    <property type="entry name" value="UDP_glucos_trans"/>
</dbReference>
<keyword evidence="6" id="KW-1185">Reference proteome</keyword>
<organism evidence="5 6">
    <name type="scientific">Myriangium duriaei CBS 260.36</name>
    <dbReference type="NCBI Taxonomy" id="1168546"/>
    <lineage>
        <taxon>Eukaryota</taxon>
        <taxon>Fungi</taxon>
        <taxon>Dikarya</taxon>
        <taxon>Ascomycota</taxon>
        <taxon>Pezizomycotina</taxon>
        <taxon>Dothideomycetes</taxon>
        <taxon>Dothideomycetidae</taxon>
        <taxon>Myriangiales</taxon>
        <taxon>Myriangiaceae</taxon>
        <taxon>Myriangium</taxon>
    </lineage>
</organism>
<sequence length="849" mass="92753">MEAEKSRHRSFSSDDENDIEIPPPHNFQHSSLKIDPIADVDGEFLNKCIQSSLLTLTANGRVSITIDEAVARRFSQLIPSLSSTSFDEPRALPRSWAIPLNVVIQVVGSRGDVQPFVALGKELQKSLHRVRIATHPKFEVVVRAAGLDFYSIGGDPEELMAYMVKNPSLLPNMKSLRDGDIQRKRNMIAEMLEGCWKSCLEPTSDGEPFVVDAIIANPPSFAHVHVAQALGVPIHLMFTMPWTSTEQYPHPLANIQYSGVQKSIANRLSYFIVEFLTWQGLGDVINKFRERLGLEPVPSAEGPALTEILDIPTTYCWSPALMPKPTDWSSNISVCGFFSQRLAEDFAPPPDIMEFLKSGSRPIYIGFGSIVLEDPIEMTEVLLKAIKTCGVRAIISRGWSKLYSNIYSPDVLFIDDCPHEWLFQHVSAVIHHGGAGTTACGLLNSCPTTIVPFFGDQPFWGSMVAERGAGPTPIPWKALDAASLTSAINFCLSSEAKLAAESIATKMRLETGVKTAVNVFHSYLPLERLPCQILADRPAVWTYGKDSLRLSALAAEVLVEKGRIRAKDLKLLKTKPIYINPRRWEPLTAGSSALLGTAGNMLNSAVGIVKDPYDVYRRHDRDTAADPEHRTAALGAGTLEQASSTKHHNSNPVAQKDKASGRTPKAGNELPTSLRAFGASAKSIGMFNVSLFKGTMVDMPLAITEGLRAVPKLYGEDVQRHGYVDSWKSGGEVAGKTFAHGMVGGFSDLVKLPIEEAKVGGALGFAKGVGKGTLGFTSKTTAAMLGLVAYTGQGICKSIHRSVYSSTHDQIVQSRRQEGQYILSQTDNHAVREEVDRRFSTITYTYASS</sequence>
<feature type="region of interest" description="Disordered" evidence="2">
    <location>
        <begin position="1"/>
        <end position="27"/>
    </location>
</feature>
<evidence type="ECO:0000313" key="6">
    <source>
        <dbReference type="Proteomes" id="UP000799439"/>
    </source>
</evidence>
<dbReference type="GO" id="GO:0016906">
    <property type="term" value="F:sterol 3-beta-glucosyltransferase activity"/>
    <property type="evidence" value="ECO:0007669"/>
    <property type="project" value="UniProtKB-ARBA"/>
</dbReference>
<dbReference type="Pfam" id="PF06722">
    <property type="entry name" value="EryCIII-like_C"/>
    <property type="match status" value="1"/>
</dbReference>
<dbReference type="EMBL" id="ML996092">
    <property type="protein sequence ID" value="KAF2148661.1"/>
    <property type="molecule type" value="Genomic_DNA"/>
</dbReference>
<evidence type="ECO:0000256" key="1">
    <source>
        <dbReference type="ARBA" id="ARBA00022679"/>
    </source>
</evidence>
<protein>
    <submittedName>
        <fullName evidence="5">Glycosyltransferase family 1 protein</fullName>
    </submittedName>
</protein>
<feature type="compositionally biased region" description="Basic residues" evidence="2">
    <location>
        <begin position="1"/>
        <end position="10"/>
    </location>
</feature>
<dbReference type="PANTHER" id="PTHR48050">
    <property type="entry name" value="STEROL 3-BETA-GLUCOSYLTRANSFERASE"/>
    <property type="match status" value="1"/>
</dbReference>
<dbReference type="InterPro" id="IPR010610">
    <property type="entry name" value="EryCIII-like_C"/>
</dbReference>
<dbReference type="Pfam" id="PF03033">
    <property type="entry name" value="Glyco_transf_28"/>
    <property type="match status" value="1"/>
</dbReference>
<dbReference type="Gene3D" id="3.40.50.2000">
    <property type="entry name" value="Glycogen Phosphorylase B"/>
    <property type="match status" value="2"/>
</dbReference>
<gene>
    <name evidence="5" type="ORF">K461DRAFT_297175</name>
</gene>
<name>A0A9P4MIB0_9PEZI</name>
<dbReference type="CDD" id="cd03784">
    <property type="entry name" value="GT1_Gtf-like"/>
    <property type="match status" value="1"/>
</dbReference>
<dbReference type="InterPro" id="IPR050426">
    <property type="entry name" value="Glycosyltransferase_28"/>
</dbReference>
<dbReference type="InterPro" id="IPR004276">
    <property type="entry name" value="GlycoTrans_28_N"/>
</dbReference>
<dbReference type="GO" id="GO:0005975">
    <property type="term" value="P:carbohydrate metabolic process"/>
    <property type="evidence" value="ECO:0007669"/>
    <property type="project" value="InterPro"/>
</dbReference>
<evidence type="ECO:0000313" key="5">
    <source>
        <dbReference type="EMBL" id="KAF2148661.1"/>
    </source>
</evidence>
<proteinExistence type="predicted"/>
<evidence type="ECO:0000259" key="3">
    <source>
        <dbReference type="Pfam" id="PF03033"/>
    </source>
</evidence>
<keyword evidence="1" id="KW-0808">Transferase</keyword>
<feature type="domain" description="Glycosyltransferase family 28 N-terminal" evidence="3">
    <location>
        <begin position="102"/>
        <end position="248"/>
    </location>
</feature>
<dbReference type="OrthoDB" id="5835829at2759"/>
<dbReference type="AlphaFoldDB" id="A0A9P4MIB0"/>
<comment type="caution">
    <text evidence="5">The sequence shown here is derived from an EMBL/GenBank/DDBJ whole genome shotgun (WGS) entry which is preliminary data.</text>
</comment>
<dbReference type="Proteomes" id="UP000799439">
    <property type="component" value="Unassembled WGS sequence"/>
</dbReference>
<reference evidence="5" key="1">
    <citation type="journal article" date="2020" name="Stud. Mycol.">
        <title>101 Dothideomycetes genomes: a test case for predicting lifestyles and emergence of pathogens.</title>
        <authorList>
            <person name="Haridas S."/>
            <person name="Albert R."/>
            <person name="Binder M."/>
            <person name="Bloem J."/>
            <person name="Labutti K."/>
            <person name="Salamov A."/>
            <person name="Andreopoulos B."/>
            <person name="Baker S."/>
            <person name="Barry K."/>
            <person name="Bills G."/>
            <person name="Bluhm B."/>
            <person name="Cannon C."/>
            <person name="Castanera R."/>
            <person name="Culley D."/>
            <person name="Daum C."/>
            <person name="Ezra D."/>
            <person name="Gonzalez J."/>
            <person name="Henrissat B."/>
            <person name="Kuo A."/>
            <person name="Liang C."/>
            <person name="Lipzen A."/>
            <person name="Lutzoni F."/>
            <person name="Magnuson J."/>
            <person name="Mondo S."/>
            <person name="Nolan M."/>
            <person name="Ohm R."/>
            <person name="Pangilinan J."/>
            <person name="Park H.-J."/>
            <person name="Ramirez L."/>
            <person name="Alfaro M."/>
            <person name="Sun H."/>
            <person name="Tritt A."/>
            <person name="Yoshinaga Y."/>
            <person name="Zwiers L.-H."/>
            <person name="Turgeon B."/>
            <person name="Goodwin S."/>
            <person name="Spatafora J."/>
            <person name="Crous P."/>
            <person name="Grigoriev I."/>
        </authorList>
    </citation>
    <scope>NUCLEOTIDE SEQUENCE</scope>
    <source>
        <strain evidence="5">CBS 260.36</strain>
    </source>
</reference>
<accession>A0A9P4MIB0</accession>
<evidence type="ECO:0000256" key="2">
    <source>
        <dbReference type="SAM" id="MobiDB-lite"/>
    </source>
</evidence>
<dbReference type="SUPFAM" id="SSF53756">
    <property type="entry name" value="UDP-Glycosyltransferase/glycogen phosphorylase"/>
    <property type="match status" value="1"/>
</dbReference>
<evidence type="ECO:0000259" key="4">
    <source>
        <dbReference type="Pfam" id="PF06722"/>
    </source>
</evidence>
<dbReference type="FunFam" id="3.40.50.2000:FF:000009">
    <property type="entry name" value="Sterol 3-beta-glucosyltransferase UGT80A2"/>
    <property type="match status" value="1"/>
</dbReference>
<feature type="domain" description="Erythromycin biosynthesis protein CIII-like C-terminal" evidence="4">
    <location>
        <begin position="410"/>
        <end position="500"/>
    </location>
</feature>